<evidence type="ECO:0000313" key="7">
    <source>
        <dbReference type="Proteomes" id="UP000008988"/>
    </source>
</evidence>
<dbReference type="PANTHER" id="PTHR46481">
    <property type="entry name" value="ZINC FINGER BED DOMAIN-CONTAINING PROTEIN 4"/>
    <property type="match status" value="1"/>
</dbReference>
<protein>
    <submittedName>
        <fullName evidence="6">Uncharacterized protein</fullName>
    </submittedName>
</protein>
<dbReference type="InterPro" id="IPR052035">
    <property type="entry name" value="ZnF_BED_domain_contain"/>
</dbReference>
<comment type="caution">
    <text evidence="6">The sequence shown here is derived from an EMBL/GenBank/DDBJ whole genome shotgun (WGS) entry which is preliminary data.</text>
</comment>
<dbReference type="AlphaFoldDB" id="B5VTY8"/>
<keyword evidence="2" id="KW-0479">Metal-binding</keyword>
<dbReference type="GO" id="GO:0008270">
    <property type="term" value="F:zinc ion binding"/>
    <property type="evidence" value="ECO:0007669"/>
    <property type="project" value="UniProtKB-KW"/>
</dbReference>
<dbReference type="Proteomes" id="UP000008988">
    <property type="component" value="Unassembled WGS sequence"/>
</dbReference>
<keyword evidence="5" id="KW-0539">Nucleus</keyword>
<dbReference type="SUPFAM" id="SSF53098">
    <property type="entry name" value="Ribonuclease H-like"/>
    <property type="match status" value="1"/>
</dbReference>
<dbReference type="EMBL" id="ABSV01002463">
    <property type="protein sequence ID" value="EDZ68604.1"/>
    <property type="molecule type" value="Genomic_DNA"/>
</dbReference>
<evidence type="ECO:0000256" key="2">
    <source>
        <dbReference type="ARBA" id="ARBA00022723"/>
    </source>
</evidence>
<dbReference type="OrthoDB" id="4035947at2759"/>
<evidence type="ECO:0000256" key="5">
    <source>
        <dbReference type="ARBA" id="ARBA00023242"/>
    </source>
</evidence>
<dbReference type="GO" id="GO:0005634">
    <property type="term" value="C:nucleus"/>
    <property type="evidence" value="ECO:0007669"/>
    <property type="project" value="UniProtKB-SubCell"/>
</dbReference>
<evidence type="ECO:0000256" key="4">
    <source>
        <dbReference type="ARBA" id="ARBA00022833"/>
    </source>
</evidence>
<keyword evidence="3" id="KW-0863">Zinc-finger</keyword>
<dbReference type="InterPro" id="IPR012337">
    <property type="entry name" value="RNaseH-like_sf"/>
</dbReference>
<evidence type="ECO:0000256" key="3">
    <source>
        <dbReference type="ARBA" id="ARBA00022771"/>
    </source>
</evidence>
<reference evidence="6 7" key="1">
    <citation type="journal article" date="2008" name="FEMS Yeast Res.">
        <title>Comparative genome analysis of a Saccharomyces cerevisiae wine strain.</title>
        <authorList>
            <person name="Borneman A.R."/>
            <person name="Forgan A.H."/>
            <person name="Pretorius I.S."/>
            <person name="Chambers P.J."/>
        </authorList>
    </citation>
    <scope>NUCLEOTIDE SEQUENCE [LARGE SCALE GENOMIC DNA]</scope>
    <source>
        <strain evidence="6 7">AWRI1631</strain>
    </source>
</reference>
<comment type="subcellular location">
    <subcellularLocation>
        <location evidence="1">Nucleus</location>
    </subcellularLocation>
</comment>
<gene>
    <name evidence="6" type="ORF">AWRI1631_10980020</name>
</gene>
<proteinExistence type="predicted"/>
<organism evidence="6 7">
    <name type="scientific">Saccharomyces cerevisiae (strain AWRI1631)</name>
    <name type="common">Baker's yeast</name>
    <dbReference type="NCBI Taxonomy" id="545124"/>
    <lineage>
        <taxon>Eukaryota</taxon>
        <taxon>Fungi</taxon>
        <taxon>Dikarya</taxon>
        <taxon>Ascomycota</taxon>
        <taxon>Saccharomycotina</taxon>
        <taxon>Saccharomycetes</taxon>
        <taxon>Saccharomycetales</taxon>
        <taxon>Saccharomycetaceae</taxon>
        <taxon>Saccharomyces</taxon>
    </lineage>
</organism>
<evidence type="ECO:0000313" key="6">
    <source>
        <dbReference type="EMBL" id="EDZ68604.1"/>
    </source>
</evidence>
<accession>B5VTY8</accession>
<dbReference type="PANTHER" id="PTHR46481:SF10">
    <property type="entry name" value="ZINC FINGER BED DOMAIN-CONTAINING PROTEIN 39"/>
    <property type="match status" value="1"/>
</dbReference>
<evidence type="ECO:0000256" key="1">
    <source>
        <dbReference type="ARBA" id="ARBA00004123"/>
    </source>
</evidence>
<keyword evidence="4" id="KW-0862">Zinc</keyword>
<sequence length="269" mass="30834">MIDFLSRNEGMIKLLNMFISSFLPFRLIEDPAFRELALLKNGCVKKGYTICRKTLVNRMESYYLVFQEEMQGILEKTSQLNLLLDIWTSVNGKSYLAILASFCPNLNVLDTSTFPENVVSRRNPNTHIIAFHDASLERHTSAYLKEIVIRTSADNKLQHKVASVTFDNASNNVKMVEMLDSDLTGEGVNEVGGIIKIRCLNHVLNLIFKKMMKHFEGENLMLVSRIDSLTTKLKNNVFLRTRFQQYTKKQYLFIAIRGLYPGTNSLTSF</sequence>
<name>B5VTY8_YEAS6</name>